<name>A0ABD0RTQ6_CIRMR</name>
<reference evidence="1 2" key="1">
    <citation type="submission" date="2024-05" db="EMBL/GenBank/DDBJ databases">
        <title>Genome sequencing and assembly of Indian major carp, Cirrhinus mrigala (Hamilton, 1822).</title>
        <authorList>
            <person name="Mohindra V."/>
            <person name="Chowdhury L.M."/>
            <person name="Lal K."/>
            <person name="Jena J.K."/>
        </authorList>
    </citation>
    <scope>NUCLEOTIDE SEQUENCE [LARGE SCALE GENOMIC DNA]</scope>
    <source>
        <strain evidence="1">CM1030</strain>
        <tissue evidence="1">Blood</tissue>
    </source>
</reference>
<proteinExistence type="predicted"/>
<dbReference type="Gene3D" id="2.60.40.10">
    <property type="entry name" value="Immunoglobulins"/>
    <property type="match status" value="1"/>
</dbReference>
<dbReference type="Proteomes" id="UP001529510">
    <property type="component" value="Unassembled WGS sequence"/>
</dbReference>
<accession>A0ABD0RTQ6</accession>
<dbReference type="SUPFAM" id="SSF49265">
    <property type="entry name" value="Fibronectin type III"/>
    <property type="match status" value="1"/>
</dbReference>
<feature type="non-terminal residue" evidence="1">
    <location>
        <position position="1"/>
    </location>
</feature>
<evidence type="ECO:0000313" key="1">
    <source>
        <dbReference type="EMBL" id="KAL0200675.1"/>
    </source>
</evidence>
<evidence type="ECO:0008006" key="3">
    <source>
        <dbReference type="Google" id="ProtNLM"/>
    </source>
</evidence>
<dbReference type="InterPro" id="IPR013783">
    <property type="entry name" value="Ig-like_fold"/>
</dbReference>
<dbReference type="AlphaFoldDB" id="A0ABD0RTQ6"/>
<evidence type="ECO:0000313" key="2">
    <source>
        <dbReference type="Proteomes" id="UP001529510"/>
    </source>
</evidence>
<dbReference type="InterPro" id="IPR003961">
    <property type="entry name" value="FN3_dom"/>
</dbReference>
<comment type="caution">
    <text evidence="1">The sequence shown here is derived from an EMBL/GenBank/DDBJ whole genome shotgun (WGS) entry which is preliminary data.</text>
</comment>
<dbReference type="InterPro" id="IPR036116">
    <property type="entry name" value="FN3_sf"/>
</dbReference>
<dbReference type="EMBL" id="JAMKFB020000002">
    <property type="protein sequence ID" value="KAL0200675.1"/>
    <property type="molecule type" value="Genomic_DNA"/>
</dbReference>
<organism evidence="1 2">
    <name type="scientific">Cirrhinus mrigala</name>
    <name type="common">Mrigala</name>
    <dbReference type="NCBI Taxonomy" id="683832"/>
    <lineage>
        <taxon>Eukaryota</taxon>
        <taxon>Metazoa</taxon>
        <taxon>Chordata</taxon>
        <taxon>Craniata</taxon>
        <taxon>Vertebrata</taxon>
        <taxon>Euteleostomi</taxon>
        <taxon>Actinopterygii</taxon>
        <taxon>Neopterygii</taxon>
        <taxon>Teleostei</taxon>
        <taxon>Ostariophysi</taxon>
        <taxon>Cypriniformes</taxon>
        <taxon>Cyprinidae</taxon>
        <taxon>Labeoninae</taxon>
        <taxon>Labeonini</taxon>
        <taxon>Cirrhinus</taxon>
    </lineage>
</organism>
<protein>
    <recommendedName>
        <fullName evidence="3">Fibronectin type-III domain-containing protein</fullName>
    </recommendedName>
</protein>
<sequence length="93" mass="9953">AANQAGAGPYSDQVSCQTPATVPDPVSVLCVLEHDPTESGVYTPSTCLALKWDEPCNNGSEITSYTLKLGEQLISLDISTCYVLQNLQPDSEY</sequence>
<feature type="non-terminal residue" evidence="1">
    <location>
        <position position="93"/>
    </location>
</feature>
<gene>
    <name evidence="1" type="ORF">M9458_003862</name>
</gene>
<keyword evidence="2" id="KW-1185">Reference proteome</keyword>
<dbReference type="CDD" id="cd00063">
    <property type="entry name" value="FN3"/>
    <property type="match status" value="1"/>
</dbReference>